<name>B3EU54_AMOA5</name>
<dbReference type="PANTHER" id="PTHR42946">
    <property type="entry name" value="PHOSPHOHEXOSE MUTASE"/>
    <property type="match status" value="1"/>
</dbReference>
<dbReference type="GO" id="GO:0004615">
    <property type="term" value="F:phosphomannomutase activity"/>
    <property type="evidence" value="ECO:0007669"/>
    <property type="project" value="TreeGrafter"/>
</dbReference>
<dbReference type="Proteomes" id="UP000001227">
    <property type="component" value="Chromosome"/>
</dbReference>
<feature type="domain" description="Alpha-D-phosphohexomutase alpha/beta/alpha" evidence="11">
    <location>
        <begin position="267"/>
        <end position="373"/>
    </location>
</feature>
<evidence type="ECO:0000256" key="4">
    <source>
        <dbReference type="ARBA" id="ARBA00022723"/>
    </source>
</evidence>
<dbReference type="AlphaFoldDB" id="B3EU54"/>
<dbReference type="InterPro" id="IPR016055">
    <property type="entry name" value="A-D-PHexomutase_a/b/a-I/II/III"/>
</dbReference>
<feature type="domain" description="Alpha-D-phosphohexomutase alpha/beta/alpha" evidence="10">
    <location>
        <begin position="170"/>
        <end position="261"/>
    </location>
</feature>
<evidence type="ECO:0000259" key="10">
    <source>
        <dbReference type="Pfam" id="PF02879"/>
    </source>
</evidence>
<dbReference type="GO" id="GO:0006048">
    <property type="term" value="P:UDP-N-acetylglucosamine biosynthetic process"/>
    <property type="evidence" value="ECO:0007669"/>
    <property type="project" value="TreeGrafter"/>
</dbReference>
<dbReference type="SUPFAM" id="SSF53738">
    <property type="entry name" value="Phosphoglucomutase, first 3 domains"/>
    <property type="match status" value="3"/>
</dbReference>
<evidence type="ECO:0000256" key="2">
    <source>
        <dbReference type="ARBA" id="ARBA00010231"/>
    </source>
</evidence>
<dbReference type="InterPro" id="IPR005846">
    <property type="entry name" value="A-D-PHexomutase_a/b/a-III"/>
</dbReference>
<dbReference type="SUPFAM" id="SSF55957">
    <property type="entry name" value="Phosphoglucomutase, C-terminal domain"/>
    <property type="match status" value="1"/>
</dbReference>
<dbReference type="InterPro" id="IPR016066">
    <property type="entry name" value="A-D-PHexomutase_CS"/>
</dbReference>
<dbReference type="InterPro" id="IPR005845">
    <property type="entry name" value="A-D-PHexomutase_a/b/a-II"/>
</dbReference>
<evidence type="ECO:0000256" key="7">
    <source>
        <dbReference type="RuleBase" id="RU004326"/>
    </source>
</evidence>
<dbReference type="Pfam" id="PF02880">
    <property type="entry name" value="PGM_PMM_III"/>
    <property type="match status" value="1"/>
</dbReference>
<dbReference type="GO" id="GO:0005975">
    <property type="term" value="P:carbohydrate metabolic process"/>
    <property type="evidence" value="ECO:0007669"/>
    <property type="project" value="InterPro"/>
</dbReference>
<dbReference type="RefSeq" id="WP_012472245.1">
    <property type="nucleotide sequence ID" value="NC_010830.1"/>
</dbReference>
<gene>
    <name evidence="12" type="ordered locus">Aasi_0016</name>
</gene>
<dbReference type="Gene3D" id="3.30.310.50">
    <property type="entry name" value="Alpha-D-phosphohexomutase, C-terminal domain"/>
    <property type="match status" value="1"/>
</dbReference>
<evidence type="ECO:0000259" key="11">
    <source>
        <dbReference type="Pfam" id="PF02880"/>
    </source>
</evidence>
<evidence type="ECO:0000256" key="5">
    <source>
        <dbReference type="ARBA" id="ARBA00022842"/>
    </source>
</evidence>
<dbReference type="InterPro" id="IPR036900">
    <property type="entry name" value="A-D-PHexomutase_C_sf"/>
</dbReference>
<dbReference type="HOGENOM" id="CLU_016950_7_1_10"/>
<feature type="domain" description="Alpha-D-phosphohexomutase alpha/beta/alpha" evidence="9">
    <location>
        <begin position="8"/>
        <end position="138"/>
    </location>
</feature>
<dbReference type="NCBIfam" id="TIGR03990">
    <property type="entry name" value="Arch_GlmM"/>
    <property type="match status" value="1"/>
</dbReference>
<proteinExistence type="inferred from homology"/>
<keyword evidence="3" id="KW-0597">Phosphoprotein</keyword>
<evidence type="ECO:0000313" key="12">
    <source>
        <dbReference type="EMBL" id="ACE05473.1"/>
    </source>
</evidence>
<dbReference type="InterPro" id="IPR005844">
    <property type="entry name" value="A-D-PHexomutase_a/b/a-I"/>
</dbReference>
<dbReference type="EMBL" id="CP001102">
    <property type="protein sequence ID" value="ACE05473.1"/>
    <property type="molecule type" value="Genomic_DNA"/>
</dbReference>
<protein>
    <submittedName>
        <fullName evidence="12">Phosphoglucomutase/phosphomannomutase alpha/beta/alpha domain I</fullName>
    </submittedName>
</protein>
<dbReference type="InterPro" id="IPR005843">
    <property type="entry name" value="A-D-PHexomutase_C"/>
</dbReference>
<dbReference type="Pfam" id="PF02879">
    <property type="entry name" value="PGM_PMM_II"/>
    <property type="match status" value="1"/>
</dbReference>
<dbReference type="GO" id="GO:0009252">
    <property type="term" value="P:peptidoglycan biosynthetic process"/>
    <property type="evidence" value="ECO:0007669"/>
    <property type="project" value="TreeGrafter"/>
</dbReference>
<dbReference type="Pfam" id="PF02878">
    <property type="entry name" value="PGM_PMM_I"/>
    <property type="match status" value="1"/>
</dbReference>
<feature type="domain" description="Alpha-D-phosphohexomutase C-terminal" evidence="8">
    <location>
        <begin position="407"/>
        <end position="451"/>
    </location>
</feature>
<dbReference type="OrthoDB" id="9806956at2"/>
<evidence type="ECO:0000259" key="9">
    <source>
        <dbReference type="Pfam" id="PF02878"/>
    </source>
</evidence>
<evidence type="ECO:0000313" key="13">
    <source>
        <dbReference type="Proteomes" id="UP000001227"/>
    </source>
</evidence>
<accession>B3EU54</accession>
<dbReference type="PANTHER" id="PTHR42946:SF1">
    <property type="entry name" value="PHOSPHOGLUCOMUTASE (ALPHA-D-GLUCOSE-1,6-BISPHOSPHATE-DEPENDENT)"/>
    <property type="match status" value="1"/>
</dbReference>
<keyword evidence="13" id="KW-1185">Reference proteome</keyword>
<dbReference type="STRING" id="452471.Aasi_0016"/>
<dbReference type="eggNOG" id="COG1109">
    <property type="taxonomic scope" value="Bacteria"/>
</dbReference>
<dbReference type="PRINTS" id="PR00509">
    <property type="entry name" value="PGMPMM"/>
</dbReference>
<evidence type="ECO:0000256" key="1">
    <source>
        <dbReference type="ARBA" id="ARBA00001946"/>
    </source>
</evidence>
<evidence type="ECO:0000259" key="8">
    <source>
        <dbReference type="Pfam" id="PF00408"/>
    </source>
</evidence>
<sequence length="464" mass="49627">MSLIKSIAGVRGTIGGKIGDSLTPIDIVHITAAFGRQVIIPSTKKLVVVGRDARPSGSMINQLVCATFQSLGIDVIDIGLSTTPTVALAVSQEQASGGIIITASHNPAAWNALKLFNADGEYIDADTANKVFALAATGDHIFAKGNQLGKYQYQEGHIEQHIEQILALPLVNIPAIRERKFKVIVDAVNSTGGLAVPKLLQALHVAYTGMYCNPTGLFAHDPEPITQNLGDLINELKSGAYDLGIAVDPDVDRLVIIDEKGQPWGEDYTLVAVADYVLSHTPGNTVSNLSSSSALQVVTEKHGGIYAASAVGEMYVVTRMKATNAVIGGEGNGGVIYPPLHYGRDALVGIALLLSHLAQTGKTASSLRQQYPSYELIKTKIQLTPDVHPVAILKCIQVQYSNYPVNTEEGIKVTVDGGWFHIRQSNTEPIIRIHAEGTSLEKANAIVTEVIQHIKNIFPTVKIL</sequence>
<dbReference type="PROSITE" id="PS00710">
    <property type="entry name" value="PGM_PMM"/>
    <property type="match status" value="1"/>
</dbReference>
<dbReference type="InterPro" id="IPR005841">
    <property type="entry name" value="Alpha-D-phosphohexomutase_SF"/>
</dbReference>
<keyword evidence="6" id="KW-0413">Isomerase</keyword>
<comment type="cofactor">
    <cofactor evidence="1">
        <name>Mg(2+)</name>
        <dbReference type="ChEBI" id="CHEBI:18420"/>
    </cofactor>
</comment>
<reference evidence="12 13" key="1">
    <citation type="journal article" date="2010" name="J. Bacteriol.">
        <title>The genome of the amoeba symbiont 'Candidatus Amoebophilus asiaticus' reveals common mechanisms for host cell interaction among amoeba-associated bacteria.</title>
        <authorList>
            <person name="Schmitz-Esser S."/>
            <person name="Tischler P."/>
            <person name="Arnold R."/>
            <person name="Montanaro J."/>
            <person name="Wagner M."/>
            <person name="Rattei T."/>
            <person name="Horn M."/>
        </authorList>
    </citation>
    <scope>NUCLEOTIDE SEQUENCE [LARGE SCALE GENOMIC DNA]</scope>
    <source>
        <strain evidence="12 13">5a2</strain>
    </source>
</reference>
<organism evidence="12 13">
    <name type="scientific">Amoebophilus asiaticus (strain 5a2)</name>
    <dbReference type="NCBI Taxonomy" id="452471"/>
    <lineage>
        <taxon>Bacteria</taxon>
        <taxon>Pseudomonadati</taxon>
        <taxon>Bacteroidota</taxon>
        <taxon>Cytophagia</taxon>
        <taxon>Cytophagales</taxon>
        <taxon>Amoebophilaceae</taxon>
        <taxon>Candidatus Amoebophilus</taxon>
    </lineage>
</organism>
<keyword evidence="4 7" id="KW-0479">Metal-binding</keyword>
<dbReference type="GO" id="GO:0000287">
    <property type="term" value="F:magnesium ion binding"/>
    <property type="evidence" value="ECO:0007669"/>
    <property type="project" value="InterPro"/>
</dbReference>
<evidence type="ECO:0000256" key="3">
    <source>
        <dbReference type="ARBA" id="ARBA00022553"/>
    </source>
</evidence>
<dbReference type="GO" id="GO:0005829">
    <property type="term" value="C:cytosol"/>
    <property type="evidence" value="ECO:0007669"/>
    <property type="project" value="TreeGrafter"/>
</dbReference>
<dbReference type="Pfam" id="PF00408">
    <property type="entry name" value="PGM_PMM_IV"/>
    <property type="match status" value="1"/>
</dbReference>
<evidence type="ECO:0000256" key="6">
    <source>
        <dbReference type="ARBA" id="ARBA00023235"/>
    </source>
</evidence>
<dbReference type="GO" id="GO:0008966">
    <property type="term" value="F:phosphoglucosamine mutase activity"/>
    <property type="evidence" value="ECO:0007669"/>
    <property type="project" value="InterPro"/>
</dbReference>
<dbReference type="InterPro" id="IPR050060">
    <property type="entry name" value="Phosphoglucosamine_mutase"/>
</dbReference>
<comment type="similarity">
    <text evidence="2 7">Belongs to the phosphohexose mutase family.</text>
</comment>
<dbReference type="InterPro" id="IPR024086">
    <property type="entry name" value="GlmM_arc-type"/>
</dbReference>
<keyword evidence="5 7" id="KW-0460">Magnesium</keyword>
<dbReference type="Gene3D" id="3.40.120.10">
    <property type="entry name" value="Alpha-D-Glucose-1,6-Bisphosphate, subunit A, domain 3"/>
    <property type="match status" value="3"/>
</dbReference>
<dbReference type="KEGG" id="aas:Aasi_0016"/>